<dbReference type="PANTHER" id="PTHR31600">
    <property type="entry name" value="TINY MACROCYSTS PROTEIN B-RELATED"/>
    <property type="match status" value="1"/>
</dbReference>
<keyword evidence="1" id="KW-1133">Transmembrane helix</keyword>
<feature type="transmembrane region" description="Helical" evidence="1">
    <location>
        <begin position="142"/>
        <end position="160"/>
    </location>
</feature>
<dbReference type="FunFam" id="3.30.450.20:FF:000129">
    <property type="entry name" value="Uncharacterized protein"/>
    <property type="match status" value="1"/>
</dbReference>
<dbReference type="InterPro" id="IPR052994">
    <property type="entry name" value="Tiny_macrocysts_regulators"/>
</dbReference>
<organism evidence="3 4">
    <name type="scientific">Paramecium pentaurelia</name>
    <dbReference type="NCBI Taxonomy" id="43138"/>
    <lineage>
        <taxon>Eukaryota</taxon>
        <taxon>Sar</taxon>
        <taxon>Alveolata</taxon>
        <taxon>Ciliophora</taxon>
        <taxon>Intramacronucleata</taxon>
        <taxon>Oligohymenophorea</taxon>
        <taxon>Peniculida</taxon>
        <taxon>Parameciidae</taxon>
        <taxon>Paramecium</taxon>
    </lineage>
</organism>
<keyword evidence="1" id="KW-0812">Transmembrane</keyword>
<feature type="transmembrane region" description="Helical" evidence="1">
    <location>
        <begin position="938"/>
        <end position="959"/>
    </location>
</feature>
<accession>A0A8S1Y5P7</accession>
<dbReference type="EMBL" id="CAJJDO010000152">
    <property type="protein sequence ID" value="CAD8208821.1"/>
    <property type="molecule type" value="Genomic_DNA"/>
</dbReference>
<feature type="transmembrane region" description="Helical" evidence="1">
    <location>
        <begin position="166"/>
        <end position="185"/>
    </location>
</feature>
<dbReference type="InterPro" id="IPR057352">
    <property type="entry name" value="TPR_TmcB/C"/>
</dbReference>
<feature type="transmembrane region" description="Helical" evidence="1">
    <location>
        <begin position="197"/>
        <end position="217"/>
    </location>
</feature>
<dbReference type="Proteomes" id="UP000689195">
    <property type="component" value="Unassembled WGS sequence"/>
</dbReference>
<dbReference type="PANTHER" id="PTHR31600:SF2">
    <property type="entry name" value="GAMETE ENRICHED GENE 10 PROTEIN-RELATED"/>
    <property type="match status" value="1"/>
</dbReference>
<evidence type="ECO:0000313" key="4">
    <source>
        <dbReference type="Proteomes" id="UP000689195"/>
    </source>
</evidence>
<feature type="transmembrane region" description="Helical" evidence="1">
    <location>
        <begin position="99"/>
        <end position="122"/>
    </location>
</feature>
<protein>
    <recommendedName>
        <fullName evidence="2">TmcB/TmcC TPR repeats domain-containing protein</fullName>
    </recommendedName>
</protein>
<evidence type="ECO:0000256" key="1">
    <source>
        <dbReference type="SAM" id="Phobius"/>
    </source>
</evidence>
<feature type="transmembrane region" description="Helical" evidence="1">
    <location>
        <begin position="1237"/>
        <end position="1258"/>
    </location>
</feature>
<proteinExistence type="predicted"/>
<evidence type="ECO:0000313" key="3">
    <source>
        <dbReference type="EMBL" id="CAD8208821.1"/>
    </source>
</evidence>
<gene>
    <name evidence="3" type="ORF">PPENT_87.1.T1520050</name>
</gene>
<name>A0A8S1Y5P7_9CILI</name>
<comment type="caution">
    <text evidence="3">The sequence shown here is derived from an EMBL/GenBank/DDBJ whole genome shotgun (WGS) entry which is preliminary data.</text>
</comment>
<sequence>MLVPYFEMVSFIGLISMMYTCLSLVLLGYMLIILLNYRLQSSFSLIVQVLRALIKLFLSILYMPIMDLFFSILACDENEKGNSVHQLYSDINCWEGTHIVHGIVSIFGILFFYLFCITFALLYYEPRFLPMNPQSKKNGRYLAIFLTYELVMIICYTFIVEKQYDYLFILIIGIGSFLVFWKMHVENPHNNKYIAKAWSILSAVNMWGVILLCFAKFLEGQLFFGTIYAWLFGLPFMTAAVLKSDKLNYELLLTNLNKVSDPQEVLNLTDYLIKLHKAQDTDSQLMIDGFLEIHRATCAKEDCYLKQKRCQNQRIQKSFFKDQTLSERDIDILMVLGQIYFNQIKKFPNEISLRIRYSLFLFDLMKQRQQAINELLQAEQQCPSFDQEFIIYRYKQIIEFEMNLAQNENTNGNLDVATELTFQNNMRQFQNKIERATLMHMDFWSQLQEDQPDLGKMNEIGSKINQAIIQVEELWNKMQKMTQNLPKAMRLYAKFIIEVLQDKDYGEELLDKSKKLQQQNLKIRNQQMIQLLNNEDLCYESNAIIMVSTAPEKFAQIININLSCCNLFGYIKSEMINRKINIFMPSLYSKFHDSYFDRFMQTNDNKNINKERLIFVKLKSNYITPCFLTLKIIQSQDDNLQLAAQFRPTKCFKPTCYLIVDADELIDCVSASCIPILNLDYKSISHRKIMLTDLFPNFSQSKQQYLSKNGGILHYKPSDQQISNKIIKDEKEESEIFFNCYMNEIINDTNGILAGYVIRLEINWNEKSINQELNVHHHQNNNGLSLQFRFNLRLAIYQGEFVAELNSQRVDQTVIWDQVDLSSMISSNQLEIQNSGIQKYLIRADNNDQQKNQINYGEGIVIVRLFENRIQDINDQDIISDEENEGKNSVFERNQNQDQEIKGQLEINEKNNIFRSRKHLSQIINNYQIPKVITKVNWTANILAIILIVLSFTDFFIIYDQYEDIYKTIVLVKNQNQRNAELQTITTSIQNLLMLNMDVWDFTNKQEQLEYENLWKKKLNQSINNIDSLNKELMLTDVNLSNEIMEMMNTDVVNMRSSDGSSQMFDLSEAIQQLLSKSIIIKDKPISQISLEDGDVNFVLFNSLNSLIFQLRAFSTLYANELRIKSENNKDTFLLILSISAAALGVGLFILLIAIVSVNKTQEEMLAIFIDLPDKTTKYLFNKAENFISNLQMGEDDDLISEMDELERDGQDELNKSLKAKRKRRKYKNTNKEQRNFILGILIFILIAQIYFALNYLLSKTFLTDLNQMIPEINATARAESFYRFVDISERSLFLDRNQTIMNQDAYEIVKNNLNGLYSLDSSIHQEHALNVEITSQIYLDSFKQIFMEQPCTIISNFLNEITEQECQVFADGAIYQGMAVGISRYFENLRYIITIYDQFWGNPNVNFTSLARGFGKFKNITKDNDNVRNFILNLNNFNQTKEAREIQDSYNRGAFRFLVSSMIEGIRQDMESHKTQILGLFIVFEGLLLMAYFLMWLPLVAKLTKDIWRTRSMILMIPLGVIQSIKSIKTFIKMNIQINDVDV</sequence>
<evidence type="ECO:0000259" key="2">
    <source>
        <dbReference type="Pfam" id="PF25474"/>
    </source>
</evidence>
<feature type="transmembrane region" description="Helical" evidence="1">
    <location>
        <begin position="1478"/>
        <end position="1502"/>
    </location>
</feature>
<dbReference type="OrthoDB" id="542352at2759"/>
<keyword evidence="1" id="KW-0472">Membrane</keyword>
<reference evidence="3" key="1">
    <citation type="submission" date="2021-01" db="EMBL/GenBank/DDBJ databases">
        <authorList>
            <consortium name="Genoscope - CEA"/>
            <person name="William W."/>
        </authorList>
    </citation>
    <scope>NUCLEOTIDE SEQUENCE</scope>
</reference>
<feature type="transmembrane region" description="Helical" evidence="1">
    <location>
        <begin position="1132"/>
        <end position="1156"/>
    </location>
</feature>
<feature type="domain" description="TmcB/TmcC TPR repeats" evidence="2">
    <location>
        <begin position="403"/>
        <end position="520"/>
    </location>
</feature>
<feature type="transmembrane region" description="Helical" evidence="1">
    <location>
        <begin position="12"/>
        <end position="35"/>
    </location>
</feature>
<dbReference type="Pfam" id="PF25474">
    <property type="entry name" value="TPR_TmcB"/>
    <property type="match status" value="1"/>
</dbReference>
<keyword evidence="4" id="KW-1185">Reference proteome</keyword>